<dbReference type="PANTHER" id="PTHR16244">
    <property type="entry name" value="CEROID-LIPOFUSCINOSIS NEURONAL PROTEIN 6"/>
    <property type="match status" value="1"/>
</dbReference>
<dbReference type="Proteomes" id="UP000594220">
    <property type="component" value="Unplaced"/>
</dbReference>
<accession>A0A7M4DX51</accession>
<proteinExistence type="predicted"/>
<dbReference type="Ensembl" id="ENSCPRT00005001335.1">
    <property type="protein sequence ID" value="ENSCPRP00005001137.1"/>
    <property type="gene ID" value="ENSCPRG00005000877.1"/>
</dbReference>
<protein>
    <submittedName>
        <fullName evidence="1">CLN6 transmembrane ER protein</fullName>
    </submittedName>
</protein>
<dbReference type="InterPro" id="IPR029255">
    <property type="entry name" value="CLN6"/>
</dbReference>
<reference evidence="1" key="2">
    <citation type="submission" date="2025-09" db="UniProtKB">
        <authorList>
            <consortium name="Ensembl"/>
        </authorList>
    </citation>
    <scope>IDENTIFICATION</scope>
</reference>
<dbReference type="Pfam" id="PF15156">
    <property type="entry name" value="CLN6"/>
    <property type="match status" value="1"/>
</dbReference>
<reference evidence="1" key="1">
    <citation type="submission" date="2025-08" db="UniProtKB">
        <authorList>
            <consortium name="Ensembl"/>
        </authorList>
    </citation>
    <scope>IDENTIFICATION</scope>
</reference>
<dbReference type="GO" id="GO:0016020">
    <property type="term" value="C:membrane"/>
    <property type="evidence" value="ECO:0007669"/>
    <property type="project" value="TreeGrafter"/>
</dbReference>
<dbReference type="GeneTree" id="ENSGT00400000022240"/>
<dbReference type="PANTHER" id="PTHR16244:SF2">
    <property type="entry name" value="CEROID-LIPOFUSCINOSIS NEURONAL PROTEIN 6"/>
    <property type="match status" value="1"/>
</dbReference>
<name>A0A7M4DX51_CROPO</name>
<keyword evidence="2" id="KW-1185">Reference proteome</keyword>
<dbReference type="GO" id="GO:0007040">
    <property type="term" value="P:lysosome organization"/>
    <property type="evidence" value="ECO:0007669"/>
    <property type="project" value="TreeGrafter"/>
</dbReference>
<evidence type="ECO:0000313" key="1">
    <source>
        <dbReference type="Ensembl" id="ENSCPRP00005001137.1"/>
    </source>
</evidence>
<dbReference type="GO" id="GO:0005783">
    <property type="term" value="C:endoplasmic reticulum"/>
    <property type="evidence" value="ECO:0007669"/>
    <property type="project" value="TreeGrafter"/>
</dbReference>
<sequence>MQRLPARPCFCLVQLQRDSSIAGGPSSPNLDFRAFPSSYPSRLAGLRAACGQDGLCACLHPTPQMSNCAHITSSCDSSLINRHGAVKNEDASKASQFHFDLWFYFTLQNWVLDFGRPIAMIILPLEWFPLNKPSAGDYFHMAYNVITPFLLLKVHPFLPDPVHLLHRLLHPRPGGEQDAPGRPAARRTQQPLLLVPGDGRTDLHPLHLYVLRHDGPRDAPEAQGARPGQQRPLPLLLLHCHPGPDRRLGGLAVERQDPQEEVSRRHLHPRALGLLHPARHRLHCDCSADEAAFPPIHYTTARFFSPKSIWSIGGSVQTAKTAPRLS</sequence>
<evidence type="ECO:0000313" key="2">
    <source>
        <dbReference type="Proteomes" id="UP000594220"/>
    </source>
</evidence>
<dbReference type="AlphaFoldDB" id="A0A7M4DX51"/>
<organism evidence="1 2">
    <name type="scientific">Crocodylus porosus</name>
    <name type="common">Saltwater crocodile</name>
    <name type="synonym">Estuarine crocodile</name>
    <dbReference type="NCBI Taxonomy" id="8502"/>
    <lineage>
        <taxon>Eukaryota</taxon>
        <taxon>Metazoa</taxon>
        <taxon>Chordata</taxon>
        <taxon>Craniata</taxon>
        <taxon>Vertebrata</taxon>
        <taxon>Euteleostomi</taxon>
        <taxon>Archelosauria</taxon>
        <taxon>Archosauria</taxon>
        <taxon>Crocodylia</taxon>
        <taxon>Longirostres</taxon>
        <taxon>Crocodylidae</taxon>
        <taxon>Crocodylus</taxon>
    </lineage>
</organism>
<gene>
    <name evidence="1" type="primary">CLN6</name>
</gene>